<dbReference type="Gene3D" id="3.90.1150.200">
    <property type="match status" value="1"/>
</dbReference>
<feature type="domain" description="YdhG-like" evidence="1">
    <location>
        <begin position="16"/>
        <end position="108"/>
    </location>
</feature>
<organism evidence="2 3">
    <name type="scientific">Arthrobacter sedimenti</name>
    <dbReference type="NCBI Taxonomy" id="2694931"/>
    <lineage>
        <taxon>Bacteria</taxon>
        <taxon>Bacillati</taxon>
        <taxon>Actinomycetota</taxon>
        <taxon>Actinomycetes</taxon>
        <taxon>Micrococcales</taxon>
        <taxon>Micrococcaceae</taxon>
        <taxon>Arthrobacter</taxon>
    </lineage>
</organism>
<dbReference type="InterPro" id="IPR014922">
    <property type="entry name" value="YdhG-like"/>
</dbReference>
<protein>
    <submittedName>
        <fullName evidence="2">Iron chaperone</fullName>
    </submittedName>
</protein>
<name>A0ABV8WPD4_9MICC</name>
<accession>A0ABV8WPD4</accession>
<keyword evidence="3" id="KW-1185">Reference proteome</keyword>
<evidence type="ECO:0000313" key="3">
    <source>
        <dbReference type="Proteomes" id="UP001595778"/>
    </source>
</evidence>
<dbReference type="Proteomes" id="UP001595778">
    <property type="component" value="Unassembled WGS sequence"/>
</dbReference>
<sequence>MGAVDEALAALDEPDRSCLQHVVETARSLAPEATQGMSYGMPALKLEGKPLLAAVPAAKHLSIFPFSSAVVEAVAGRLEGYSLSKGTIRFTADHPVPDDVLADIVRLRMAEIRK</sequence>
<dbReference type="RefSeq" id="WP_286402305.1">
    <property type="nucleotide sequence ID" value="NZ_JBHSDQ010000008.1"/>
</dbReference>
<reference evidence="3" key="1">
    <citation type="journal article" date="2019" name="Int. J. Syst. Evol. Microbiol.">
        <title>The Global Catalogue of Microorganisms (GCM) 10K type strain sequencing project: providing services to taxonomists for standard genome sequencing and annotation.</title>
        <authorList>
            <consortium name="The Broad Institute Genomics Platform"/>
            <consortium name="The Broad Institute Genome Sequencing Center for Infectious Disease"/>
            <person name="Wu L."/>
            <person name="Ma J."/>
        </authorList>
    </citation>
    <scope>NUCLEOTIDE SEQUENCE [LARGE SCALE GENOMIC DNA]</scope>
    <source>
        <strain evidence="3">PJ61</strain>
    </source>
</reference>
<comment type="caution">
    <text evidence="2">The sequence shown here is derived from an EMBL/GenBank/DDBJ whole genome shotgun (WGS) entry which is preliminary data.</text>
</comment>
<evidence type="ECO:0000259" key="1">
    <source>
        <dbReference type="Pfam" id="PF08818"/>
    </source>
</evidence>
<dbReference type="SUPFAM" id="SSF159888">
    <property type="entry name" value="YdhG-like"/>
    <property type="match status" value="1"/>
</dbReference>
<dbReference type="EMBL" id="JBHSDQ010000008">
    <property type="protein sequence ID" value="MFC4397726.1"/>
    <property type="molecule type" value="Genomic_DNA"/>
</dbReference>
<proteinExistence type="predicted"/>
<gene>
    <name evidence="2" type="ORF">ACFO0G_16625</name>
</gene>
<dbReference type="Pfam" id="PF08818">
    <property type="entry name" value="DUF1801"/>
    <property type="match status" value="1"/>
</dbReference>
<evidence type="ECO:0000313" key="2">
    <source>
        <dbReference type="EMBL" id="MFC4397726.1"/>
    </source>
</evidence>